<dbReference type="PANTHER" id="PTHR46825:SF9">
    <property type="entry name" value="BETA-LACTAMASE-RELATED DOMAIN-CONTAINING PROTEIN"/>
    <property type="match status" value="1"/>
</dbReference>
<gene>
    <name evidence="2" type="ORF">EXU30_04550</name>
</gene>
<keyword evidence="3" id="KW-1185">Reference proteome</keyword>
<dbReference type="InterPro" id="IPR001466">
    <property type="entry name" value="Beta-lactam-related"/>
</dbReference>
<dbReference type="AlphaFoldDB" id="A0A411PES6"/>
<proteinExistence type="predicted"/>
<dbReference type="Pfam" id="PF00144">
    <property type="entry name" value="Beta-lactamase"/>
    <property type="match status" value="1"/>
</dbReference>
<dbReference type="Proteomes" id="UP000291106">
    <property type="component" value="Chromosome"/>
</dbReference>
<evidence type="ECO:0000313" key="3">
    <source>
        <dbReference type="Proteomes" id="UP000291106"/>
    </source>
</evidence>
<feature type="domain" description="Beta-lactamase-related" evidence="1">
    <location>
        <begin position="90"/>
        <end position="361"/>
    </location>
</feature>
<protein>
    <submittedName>
        <fullName evidence="2">Class C beta-lactamase-related serine hydrolase</fullName>
    </submittedName>
</protein>
<dbReference type="Gene3D" id="3.40.710.10">
    <property type="entry name" value="DD-peptidase/beta-lactamase superfamily"/>
    <property type="match status" value="1"/>
</dbReference>
<dbReference type="SUPFAM" id="SSF56601">
    <property type="entry name" value="beta-lactamase/transpeptidase-like"/>
    <property type="match status" value="1"/>
</dbReference>
<dbReference type="InterPro" id="IPR012338">
    <property type="entry name" value="Beta-lactam/transpept-like"/>
</dbReference>
<sequence length="389" mass="42847">MKPGYPPLSHSIRTLIVICLASAPLLFSKAQALQLSVTASNQLEQIIEQELAQAPRPFFGTILIADHASTQVLINKMASGVSEPVVSEPQYIIGSLSKMITATLVLRAIDQGKLQLNDKVSHYLGDNIHADVTVAGLLSHTSGIRGDAKILTDENAYANKRFQYSNLGYQLLGQLLTAINNRPLAKQVSDFGRQFDLNLHASFGGLKDAQLQNPSLLAGFNEKVAVKPTQTSEDKQLKSDKPNTATYQRSQVESLNFSESELASGFIQTDAASFARFMHLLHTGQLLSSASYQAMTTTYGERKHRWGQLGYGYGVQINKITNGQQLKPIVEYSHSGYVNGFISSSIYYPQSQTSIVILENTSWSLDDISRVFSVHDNIRQQVLQQLIVK</sequence>
<dbReference type="GO" id="GO:0016787">
    <property type="term" value="F:hydrolase activity"/>
    <property type="evidence" value="ECO:0007669"/>
    <property type="project" value="UniProtKB-KW"/>
</dbReference>
<reference evidence="2 3" key="1">
    <citation type="submission" date="2019-02" db="EMBL/GenBank/DDBJ databases">
        <title>Shewanella sp. D4-2 isolated from Dokdo Island.</title>
        <authorList>
            <person name="Baek K."/>
        </authorList>
    </citation>
    <scope>NUCLEOTIDE SEQUENCE [LARGE SCALE GENOMIC DNA]</scope>
    <source>
        <strain evidence="2 3">D4-2</strain>
    </source>
</reference>
<dbReference type="InterPro" id="IPR050491">
    <property type="entry name" value="AmpC-like"/>
</dbReference>
<evidence type="ECO:0000313" key="2">
    <source>
        <dbReference type="EMBL" id="QBF82051.1"/>
    </source>
</evidence>
<accession>A0A411PES6</accession>
<dbReference type="EMBL" id="CP036200">
    <property type="protein sequence ID" value="QBF82051.1"/>
    <property type="molecule type" value="Genomic_DNA"/>
</dbReference>
<keyword evidence="2" id="KW-0378">Hydrolase</keyword>
<organism evidence="2 3">
    <name type="scientific">Shewanella maritima</name>
    <dbReference type="NCBI Taxonomy" id="2520507"/>
    <lineage>
        <taxon>Bacteria</taxon>
        <taxon>Pseudomonadati</taxon>
        <taxon>Pseudomonadota</taxon>
        <taxon>Gammaproteobacteria</taxon>
        <taxon>Alteromonadales</taxon>
        <taxon>Shewanellaceae</taxon>
        <taxon>Shewanella</taxon>
    </lineage>
</organism>
<dbReference type="KEGG" id="smai:EXU30_04550"/>
<dbReference type="PANTHER" id="PTHR46825">
    <property type="entry name" value="D-ALANYL-D-ALANINE-CARBOXYPEPTIDASE/ENDOPEPTIDASE AMPH"/>
    <property type="match status" value="1"/>
</dbReference>
<dbReference type="OrthoDB" id="9799367at2"/>
<name>A0A411PES6_9GAMM</name>
<evidence type="ECO:0000259" key="1">
    <source>
        <dbReference type="Pfam" id="PF00144"/>
    </source>
</evidence>